<dbReference type="PROSITE" id="PS01196">
    <property type="entry name" value="PEPT_TRNA_HYDROL_2"/>
    <property type="match status" value="1"/>
</dbReference>
<dbReference type="EC" id="3.1.1.29" evidence="1 8"/>
<comment type="catalytic activity">
    <reaction evidence="6 8 9">
        <text>an N-acyl-L-alpha-aminoacyl-tRNA + H2O = an N-acyl-L-amino acid + a tRNA + H(+)</text>
        <dbReference type="Rhea" id="RHEA:54448"/>
        <dbReference type="Rhea" id="RHEA-COMP:10123"/>
        <dbReference type="Rhea" id="RHEA-COMP:13883"/>
        <dbReference type="ChEBI" id="CHEBI:15377"/>
        <dbReference type="ChEBI" id="CHEBI:15378"/>
        <dbReference type="ChEBI" id="CHEBI:59874"/>
        <dbReference type="ChEBI" id="CHEBI:78442"/>
        <dbReference type="ChEBI" id="CHEBI:138191"/>
        <dbReference type="EC" id="3.1.1.29"/>
    </reaction>
</comment>
<comment type="similarity">
    <text evidence="5 8 10">Belongs to the PTH family.</text>
</comment>
<dbReference type="EMBL" id="WKRD01000008">
    <property type="protein sequence ID" value="MSC57947.1"/>
    <property type="molecule type" value="Genomic_DNA"/>
</dbReference>
<name>A0A174YZ68_9FIRM</name>
<dbReference type="FunFam" id="3.40.50.1470:FF:000001">
    <property type="entry name" value="Peptidyl-tRNA hydrolase"/>
    <property type="match status" value="1"/>
</dbReference>
<feature type="site" description="Stabilizes the basic form of H active site to accept a proton" evidence="8">
    <location>
        <position position="91"/>
    </location>
</feature>
<keyword evidence="4 8" id="KW-0694">RNA-binding</keyword>
<evidence type="ECO:0000256" key="6">
    <source>
        <dbReference type="ARBA" id="ARBA00048707"/>
    </source>
</evidence>
<dbReference type="Pfam" id="PF01195">
    <property type="entry name" value="Pept_tRNA_hydro"/>
    <property type="match status" value="1"/>
</dbReference>
<dbReference type="SUPFAM" id="SSF53178">
    <property type="entry name" value="Peptidyl-tRNA hydrolase-like"/>
    <property type="match status" value="1"/>
</dbReference>
<organism evidence="11 13">
    <name type="scientific">Lachnospira eligens</name>
    <dbReference type="NCBI Taxonomy" id="39485"/>
    <lineage>
        <taxon>Bacteria</taxon>
        <taxon>Bacillati</taxon>
        <taxon>Bacillota</taxon>
        <taxon>Clostridia</taxon>
        <taxon>Lachnospirales</taxon>
        <taxon>Lachnospiraceae</taxon>
        <taxon>Lachnospira</taxon>
    </lineage>
</organism>
<dbReference type="InterPro" id="IPR018171">
    <property type="entry name" value="Pept_tRNA_hydro_CS"/>
</dbReference>
<evidence type="ECO:0000313" key="14">
    <source>
        <dbReference type="Proteomes" id="UP000481964"/>
    </source>
</evidence>
<dbReference type="GO" id="GO:0000049">
    <property type="term" value="F:tRNA binding"/>
    <property type="evidence" value="ECO:0007669"/>
    <property type="project" value="UniProtKB-UniRule"/>
</dbReference>
<dbReference type="InterPro" id="IPR036416">
    <property type="entry name" value="Pept_tRNA_hydro_sf"/>
</dbReference>
<dbReference type="NCBIfam" id="TIGR00447">
    <property type="entry name" value="pth"/>
    <property type="match status" value="1"/>
</dbReference>
<reference evidence="12 14" key="2">
    <citation type="journal article" date="2019" name="Nat. Med.">
        <title>A library of human gut bacterial isolates paired with longitudinal multiomics data enables mechanistic microbiome research.</title>
        <authorList>
            <person name="Poyet M."/>
            <person name="Groussin M."/>
            <person name="Gibbons S.M."/>
            <person name="Avila-Pacheco J."/>
            <person name="Jiang X."/>
            <person name="Kearney S.M."/>
            <person name="Perrotta A.R."/>
            <person name="Berdy B."/>
            <person name="Zhao S."/>
            <person name="Lieberman T.D."/>
            <person name="Swanson P.K."/>
            <person name="Smith M."/>
            <person name="Roesemann S."/>
            <person name="Alexander J.E."/>
            <person name="Rich S.A."/>
            <person name="Livny J."/>
            <person name="Vlamakis H."/>
            <person name="Clish C."/>
            <person name="Bullock K."/>
            <person name="Deik A."/>
            <person name="Scott J."/>
            <person name="Pierce K.A."/>
            <person name="Xavier R.J."/>
            <person name="Alm E.J."/>
        </authorList>
    </citation>
    <scope>NUCLEOTIDE SEQUENCE [LARGE SCALE GENOMIC DNA]</scope>
    <source>
        <strain evidence="12 14">BIOML-A1</strain>
    </source>
</reference>
<dbReference type="AlphaFoldDB" id="A0A174YZ68"/>
<evidence type="ECO:0000256" key="4">
    <source>
        <dbReference type="ARBA" id="ARBA00022884"/>
    </source>
</evidence>
<dbReference type="PROSITE" id="PS01195">
    <property type="entry name" value="PEPT_TRNA_HYDROL_1"/>
    <property type="match status" value="1"/>
</dbReference>
<dbReference type="RefSeq" id="WP_022098996.1">
    <property type="nucleotide sequence ID" value="NZ_CZBU01000006.1"/>
</dbReference>
<reference evidence="11 13" key="1">
    <citation type="submission" date="2015-09" db="EMBL/GenBank/DDBJ databases">
        <authorList>
            <consortium name="Pathogen Informatics"/>
        </authorList>
    </citation>
    <scope>NUCLEOTIDE SEQUENCE [LARGE SCALE GENOMIC DNA]</scope>
    <source>
        <strain evidence="11 13">2789STDY5834875</strain>
    </source>
</reference>
<evidence type="ECO:0000313" key="11">
    <source>
        <dbReference type="EMBL" id="CUQ79012.1"/>
    </source>
</evidence>
<evidence type="ECO:0000313" key="13">
    <source>
        <dbReference type="Proteomes" id="UP000095621"/>
    </source>
</evidence>
<evidence type="ECO:0000256" key="1">
    <source>
        <dbReference type="ARBA" id="ARBA00013260"/>
    </source>
</evidence>
<protein>
    <recommendedName>
        <fullName evidence="7 8">Peptidyl-tRNA hydrolase</fullName>
        <shortName evidence="8">Pth</shortName>
        <ecNumber evidence="1 8">3.1.1.29</ecNumber>
    </recommendedName>
</protein>
<dbReference type="Proteomes" id="UP000095621">
    <property type="component" value="Unassembled WGS sequence"/>
</dbReference>
<dbReference type="PANTHER" id="PTHR17224">
    <property type="entry name" value="PEPTIDYL-TRNA HYDROLASE"/>
    <property type="match status" value="1"/>
</dbReference>
<evidence type="ECO:0000256" key="3">
    <source>
        <dbReference type="ARBA" id="ARBA00022801"/>
    </source>
</evidence>
<feature type="binding site" evidence="8">
    <location>
        <position position="112"/>
    </location>
    <ligand>
        <name>tRNA</name>
        <dbReference type="ChEBI" id="CHEBI:17843"/>
    </ligand>
</feature>
<evidence type="ECO:0000256" key="10">
    <source>
        <dbReference type="RuleBase" id="RU004320"/>
    </source>
</evidence>
<evidence type="ECO:0000256" key="7">
    <source>
        <dbReference type="ARBA" id="ARBA00050038"/>
    </source>
</evidence>
<feature type="binding site" evidence="8">
    <location>
        <position position="14"/>
    </location>
    <ligand>
        <name>tRNA</name>
        <dbReference type="ChEBI" id="CHEBI:17843"/>
    </ligand>
</feature>
<feature type="active site" description="Proton acceptor" evidence="8">
    <location>
        <position position="19"/>
    </location>
</feature>
<dbReference type="Gene3D" id="3.40.50.1470">
    <property type="entry name" value="Peptidyl-tRNA hydrolase"/>
    <property type="match status" value="1"/>
</dbReference>
<dbReference type="GO" id="GO:0005737">
    <property type="term" value="C:cytoplasm"/>
    <property type="evidence" value="ECO:0007669"/>
    <property type="project" value="UniProtKB-SubCell"/>
</dbReference>
<comment type="subunit">
    <text evidence="8">Monomer.</text>
</comment>
<feature type="site" description="Discriminates between blocked and unblocked aminoacyl-tRNA" evidence="8">
    <location>
        <position position="9"/>
    </location>
</feature>
<accession>A0A174YZ68</accession>
<dbReference type="EMBL" id="CZBU01000006">
    <property type="protein sequence ID" value="CUQ79012.1"/>
    <property type="molecule type" value="Genomic_DNA"/>
</dbReference>
<dbReference type="PANTHER" id="PTHR17224:SF1">
    <property type="entry name" value="PEPTIDYL-TRNA HYDROLASE"/>
    <property type="match status" value="1"/>
</dbReference>
<dbReference type="Proteomes" id="UP000481964">
    <property type="component" value="Unassembled WGS sequence"/>
</dbReference>
<dbReference type="InterPro" id="IPR001328">
    <property type="entry name" value="Pept_tRNA_hydro"/>
</dbReference>
<evidence type="ECO:0000256" key="9">
    <source>
        <dbReference type="RuleBase" id="RU000673"/>
    </source>
</evidence>
<comment type="function">
    <text evidence="8">Hydrolyzes ribosome-free peptidyl-tRNAs (with 1 or more amino acids incorporated), which drop off the ribosome during protein synthesis, or as a result of ribosome stalling.</text>
</comment>
<keyword evidence="2 8" id="KW-0820">tRNA-binding</keyword>
<dbReference type="CDD" id="cd00462">
    <property type="entry name" value="PTH"/>
    <property type="match status" value="1"/>
</dbReference>
<comment type="function">
    <text evidence="8">Catalyzes the release of premature peptidyl moieties from peptidyl-tRNA molecules trapped in stalled 50S ribosomal subunits, and thus maintains levels of free tRNAs and 50S ribosomes.</text>
</comment>
<evidence type="ECO:0000313" key="12">
    <source>
        <dbReference type="EMBL" id="MSC57947.1"/>
    </source>
</evidence>
<dbReference type="HAMAP" id="MF_00083">
    <property type="entry name" value="Pept_tRNA_hydro_bact"/>
    <property type="match status" value="1"/>
</dbReference>
<comment type="subcellular location">
    <subcellularLocation>
        <location evidence="8">Cytoplasm</location>
    </subcellularLocation>
</comment>
<evidence type="ECO:0000256" key="8">
    <source>
        <dbReference type="HAMAP-Rule" id="MF_00083"/>
    </source>
</evidence>
<sequence length="186" mass="20471">MYIIAGLGNPGKEYMGTRHNAGFSVIDELADKYNISVDTAKHKGLIGKGVIAGQKVILVKPMTYMNNSGECIREVMDYYKCDIDDFIVIFDDISLDVGKLRLRAKGSAGGHNGIKSIIAHLGSDKFKRIKFGVGDKPKNWDLADWVLGKFPTEEYATLREANKKACEAVECILTDGIESGMNKYNG</sequence>
<dbReference type="GO" id="GO:0006515">
    <property type="term" value="P:protein quality control for misfolded or incompletely synthesized proteins"/>
    <property type="evidence" value="ECO:0007669"/>
    <property type="project" value="UniProtKB-UniRule"/>
</dbReference>
<keyword evidence="8" id="KW-0963">Cytoplasm</keyword>
<feature type="binding site" evidence="8">
    <location>
        <position position="64"/>
    </location>
    <ligand>
        <name>tRNA</name>
        <dbReference type="ChEBI" id="CHEBI:17843"/>
    </ligand>
</feature>
<evidence type="ECO:0000256" key="2">
    <source>
        <dbReference type="ARBA" id="ARBA00022555"/>
    </source>
</evidence>
<dbReference type="GO" id="GO:0004045">
    <property type="term" value="F:peptidyl-tRNA hydrolase activity"/>
    <property type="evidence" value="ECO:0007669"/>
    <property type="project" value="UniProtKB-UniRule"/>
</dbReference>
<proteinExistence type="inferred from homology"/>
<keyword evidence="3 8" id="KW-0378">Hydrolase</keyword>
<dbReference type="GO" id="GO:0072344">
    <property type="term" value="P:rescue of stalled ribosome"/>
    <property type="evidence" value="ECO:0007669"/>
    <property type="project" value="UniProtKB-UniRule"/>
</dbReference>
<evidence type="ECO:0000256" key="5">
    <source>
        <dbReference type="ARBA" id="ARBA00038063"/>
    </source>
</evidence>
<feature type="binding site" evidence="8">
    <location>
        <position position="66"/>
    </location>
    <ligand>
        <name>tRNA</name>
        <dbReference type="ChEBI" id="CHEBI:17843"/>
    </ligand>
</feature>
<dbReference type="OrthoDB" id="9800507at2"/>
<gene>
    <name evidence="8 11" type="primary">pth</name>
    <name evidence="11" type="ORF">ERS852490_02666</name>
    <name evidence="12" type="ORF">GKE48_10935</name>
</gene>